<evidence type="ECO:0000313" key="5">
    <source>
        <dbReference type="Proteomes" id="UP000281170"/>
    </source>
</evidence>
<keyword evidence="1" id="KW-0472">Membrane</keyword>
<reference evidence="3 5" key="2">
    <citation type="submission" date="2018-12" db="EMBL/GenBank/DDBJ databases">
        <authorList>
            <consortium name="Pathogen Informatics"/>
        </authorList>
    </citation>
    <scope>NUCLEOTIDE SEQUENCE [LARGE SCALE GENOMIC DNA]</scope>
    <source>
        <strain evidence="3 5">NCTC12735</strain>
        <plasmid evidence="5">9</plasmid>
    </source>
</reference>
<sequence length="147" mass="16660">MFIITMFKQMRAEKEASYVEQNYPAEEGYFTRYPSHYDFFNDVGSLFLKMWDCFLGSVLKLLLTIKSIMFALGSLLILNLPSFANNTGSALYHGMNTLYLLSSIFVDSVLKLISIGTRTTATIFTRSEVPLLNEESEPEPPYVPTSV</sequence>
<keyword evidence="4" id="KW-1185">Reference proteome</keyword>
<evidence type="ECO:0000313" key="3">
    <source>
        <dbReference type="EMBL" id="VEH84914.1"/>
    </source>
</evidence>
<organism evidence="2 4">
    <name type="scientific">Legionella adelaidensis</name>
    <dbReference type="NCBI Taxonomy" id="45056"/>
    <lineage>
        <taxon>Bacteria</taxon>
        <taxon>Pseudomonadati</taxon>
        <taxon>Pseudomonadota</taxon>
        <taxon>Gammaproteobacteria</taxon>
        <taxon>Legionellales</taxon>
        <taxon>Legionellaceae</taxon>
        <taxon>Legionella</taxon>
    </lineage>
</organism>
<dbReference type="KEGG" id="ladl:NCTC12735_00534"/>
<evidence type="ECO:0000256" key="1">
    <source>
        <dbReference type="SAM" id="Phobius"/>
    </source>
</evidence>
<accession>A0A0W0R5M1</accession>
<dbReference type="Proteomes" id="UP000054859">
    <property type="component" value="Unassembled WGS sequence"/>
</dbReference>
<proteinExistence type="predicted"/>
<feature type="transmembrane region" description="Helical" evidence="1">
    <location>
        <begin position="90"/>
        <end position="110"/>
    </location>
</feature>
<name>A0A0W0R5M1_9GAMM</name>
<evidence type="ECO:0000313" key="4">
    <source>
        <dbReference type="Proteomes" id="UP000054859"/>
    </source>
</evidence>
<dbReference type="AlphaFoldDB" id="A0A0W0R5M1"/>
<keyword evidence="3" id="KW-0614">Plasmid</keyword>
<keyword evidence="1" id="KW-0812">Transmembrane</keyword>
<dbReference type="Proteomes" id="UP000281170">
    <property type="component" value="Plasmid 9"/>
</dbReference>
<gene>
    <name evidence="2" type="ORF">Lade_0976</name>
    <name evidence="3" type="ORF">NCTC12735_00534</name>
</gene>
<dbReference type="PATRIC" id="fig|45056.6.peg.1011"/>
<evidence type="ECO:0000313" key="2">
    <source>
        <dbReference type="EMBL" id="KTC66318.1"/>
    </source>
</evidence>
<keyword evidence="1" id="KW-1133">Transmembrane helix</keyword>
<dbReference type="EMBL" id="LNKA01000001">
    <property type="protein sequence ID" value="KTC66318.1"/>
    <property type="molecule type" value="Genomic_DNA"/>
</dbReference>
<dbReference type="STRING" id="45056.Lade_0976"/>
<protein>
    <submittedName>
        <fullName evidence="2">Uncharacterized protein</fullName>
    </submittedName>
</protein>
<dbReference type="RefSeq" id="WP_058462005.1">
    <property type="nucleotide sequence ID" value="NZ_CAAAHS010000002.1"/>
</dbReference>
<dbReference type="EMBL" id="LR134418">
    <property type="protein sequence ID" value="VEH84914.1"/>
    <property type="molecule type" value="Genomic_DNA"/>
</dbReference>
<reference evidence="2 4" key="1">
    <citation type="submission" date="2015-11" db="EMBL/GenBank/DDBJ databases">
        <title>Identification of large and diverse effector repertoires of 38 Legionella species.</title>
        <authorList>
            <person name="Burstein D."/>
            <person name="Amaro F."/>
            <person name="Zusman T."/>
            <person name="Lifshitz Z."/>
            <person name="Cohen O."/>
            <person name="Gilbert J.A."/>
            <person name="Pupko T."/>
            <person name="Shuman H.A."/>
            <person name="Segal G."/>
        </authorList>
    </citation>
    <scope>NUCLEOTIDE SEQUENCE [LARGE SCALE GENOMIC DNA]</scope>
    <source>
        <strain evidence="2 4">1762-AUS-E</strain>
    </source>
</reference>
<feature type="transmembrane region" description="Helical" evidence="1">
    <location>
        <begin position="58"/>
        <end position="78"/>
    </location>
</feature>
<geneLocation type="plasmid" evidence="3 5">
    <name>9</name>
</geneLocation>